<keyword evidence="1" id="KW-1133">Transmembrane helix</keyword>
<feature type="domain" description="Glycosyltransferase 2-like" evidence="2">
    <location>
        <begin position="12"/>
        <end position="175"/>
    </location>
</feature>
<protein>
    <submittedName>
        <fullName evidence="3">Glycosyltransferase</fullName>
    </submittedName>
</protein>
<dbReference type="InterPro" id="IPR029044">
    <property type="entry name" value="Nucleotide-diphossugar_trans"/>
</dbReference>
<feature type="transmembrane region" description="Helical" evidence="1">
    <location>
        <begin position="257"/>
        <end position="276"/>
    </location>
</feature>
<accession>A0AA48I3R1</accession>
<evidence type="ECO:0000313" key="3">
    <source>
        <dbReference type="EMBL" id="BED92377.1"/>
    </source>
</evidence>
<dbReference type="AlphaFoldDB" id="A0AA48I3R1"/>
<sequence>MKNSKIYKFKISLIVPVYNQERFIERTLKSIEKQILKNFEVIIINDCSTDHSFEIIEKFINKNENFILINSEINRGVSESRNLGIKTAKGEYLAFLDGDDFISPYFLKKMYDLIVKNNSDISCCNYWFYYSKINLYFFNILSMFSGTYLSNEMLKKLVSDVVVHSYVWNKLFKKSLFTENNIEFPDMDICEDVIVVLKTFYFSKKISVTYLPLYFYNKHKESCVSSMNLNKIFCYADSYRKVKYFLKSKSNYKKYKCYHKFLGFRIVLSVFFIMLFNKNKEKLKFKELCANFKNVIKIVTS</sequence>
<dbReference type="EMBL" id="AP027925">
    <property type="protein sequence ID" value="BED92377.1"/>
    <property type="molecule type" value="Genomic_DNA"/>
</dbReference>
<dbReference type="CDD" id="cd00761">
    <property type="entry name" value="Glyco_tranf_GTA_type"/>
    <property type="match status" value="1"/>
</dbReference>
<dbReference type="GO" id="GO:0016758">
    <property type="term" value="F:hexosyltransferase activity"/>
    <property type="evidence" value="ECO:0007669"/>
    <property type="project" value="UniProtKB-ARBA"/>
</dbReference>
<dbReference type="PANTHER" id="PTHR22916:SF3">
    <property type="entry name" value="UDP-GLCNAC:BETAGAL BETA-1,3-N-ACETYLGLUCOSAMINYLTRANSFERASE-LIKE PROTEIN 1"/>
    <property type="match status" value="1"/>
</dbReference>
<name>A0AA48I3R1_9FIRM</name>
<evidence type="ECO:0000259" key="2">
    <source>
        <dbReference type="Pfam" id="PF00535"/>
    </source>
</evidence>
<gene>
    <name evidence="3" type="ORF">RsTaC01_0075</name>
</gene>
<keyword evidence="1" id="KW-0812">Transmembrane</keyword>
<dbReference type="SUPFAM" id="SSF53448">
    <property type="entry name" value="Nucleotide-diphospho-sugar transferases"/>
    <property type="match status" value="1"/>
</dbReference>
<reference evidence="3" key="1">
    <citation type="journal article" date="2023" name="ISME J.">
        <title>Emergence of putative energy parasites within Clostridia revealed by genome analysis of a novel endosymbiotic clade.</title>
        <authorList>
            <person name="Takahashi K."/>
            <person name="Kuwahara H."/>
            <person name="Horikawa Y."/>
            <person name="Izawa K."/>
            <person name="Kato D."/>
            <person name="Inagaki T."/>
            <person name="Yuki M."/>
            <person name="Ohkuma M."/>
            <person name="Hongoh Y."/>
        </authorList>
    </citation>
    <scope>NUCLEOTIDE SEQUENCE</scope>
    <source>
        <strain evidence="3">RsTa-C01</strain>
    </source>
</reference>
<proteinExistence type="predicted"/>
<dbReference type="PANTHER" id="PTHR22916">
    <property type="entry name" value="GLYCOSYLTRANSFERASE"/>
    <property type="match status" value="1"/>
</dbReference>
<dbReference type="Gene3D" id="3.90.550.10">
    <property type="entry name" value="Spore Coat Polysaccharide Biosynthesis Protein SpsA, Chain A"/>
    <property type="match status" value="1"/>
</dbReference>
<dbReference type="Proteomes" id="UP001335720">
    <property type="component" value="Chromosome"/>
</dbReference>
<dbReference type="Pfam" id="PF00535">
    <property type="entry name" value="Glycos_transf_2"/>
    <property type="match status" value="1"/>
</dbReference>
<evidence type="ECO:0000256" key="1">
    <source>
        <dbReference type="SAM" id="Phobius"/>
    </source>
</evidence>
<dbReference type="KEGG" id="ptrh:RsTaC01_0075"/>
<dbReference type="InterPro" id="IPR001173">
    <property type="entry name" value="Glyco_trans_2-like"/>
</dbReference>
<keyword evidence="1" id="KW-0472">Membrane</keyword>
<organism evidence="3">
    <name type="scientific">Candidatus Paraimprobicoccus trichonymphae</name>
    <dbReference type="NCBI Taxonomy" id="3033793"/>
    <lineage>
        <taxon>Bacteria</taxon>
        <taxon>Bacillati</taxon>
        <taxon>Bacillota</taxon>
        <taxon>Clostridia</taxon>
        <taxon>Candidatus Paraimprobicoccus</taxon>
    </lineage>
</organism>